<organism evidence="1 2">
    <name type="scientific">Steroidobacter agaridevorans</name>
    <dbReference type="NCBI Taxonomy" id="2695856"/>
    <lineage>
        <taxon>Bacteria</taxon>
        <taxon>Pseudomonadati</taxon>
        <taxon>Pseudomonadota</taxon>
        <taxon>Gammaproteobacteria</taxon>
        <taxon>Steroidobacterales</taxon>
        <taxon>Steroidobacteraceae</taxon>
        <taxon>Steroidobacter</taxon>
    </lineage>
</organism>
<evidence type="ECO:0000313" key="2">
    <source>
        <dbReference type="Proteomes" id="UP000445000"/>
    </source>
</evidence>
<dbReference type="PANTHER" id="PTHR30348">
    <property type="entry name" value="UNCHARACTERIZED PROTEIN YECE"/>
    <property type="match status" value="1"/>
</dbReference>
<dbReference type="SUPFAM" id="SSF117396">
    <property type="entry name" value="TM1631-like"/>
    <property type="match status" value="1"/>
</dbReference>
<gene>
    <name evidence="1" type="ORF">GCM10011487_10660</name>
</gene>
<dbReference type="Pfam" id="PF01904">
    <property type="entry name" value="DUF72"/>
    <property type="match status" value="1"/>
</dbReference>
<dbReference type="PANTHER" id="PTHR30348:SF4">
    <property type="entry name" value="DUF72 DOMAIN-CONTAINING PROTEIN"/>
    <property type="match status" value="1"/>
</dbReference>
<dbReference type="InterPro" id="IPR036520">
    <property type="entry name" value="UPF0759_sf"/>
</dbReference>
<dbReference type="AlphaFoldDB" id="A0A829Y8G1"/>
<accession>A0A829Y8G1</accession>
<dbReference type="Proteomes" id="UP000445000">
    <property type="component" value="Unassembled WGS sequence"/>
</dbReference>
<sequence length="293" mass="34666">MQDMARIRIGISGWRYTPWRGVFYPKDLPQRLELHYASRVLPTIEINGSFYSLQYPASYQTWHDQTPADFVFAVKGPRFITHMKKLRDVETPLANFFASGVFNLRRKLGPVLWQFPPNFRYDREKLTKFFELLPRDTEAALKLARRRDSRMTGRAKLAIDVRRPLRHAMEIRHESFCDASFIELLREHKIGLVIAETAQRFPMMHDITADFVYMRLHGDKTLYQSGYSDRALEKWAKRIEAWHRGSELRSTQKVTRLEPPTSKPRDVYCYFDNTDVKLRAPVDAQTLIRKLRR</sequence>
<comment type="caution">
    <text evidence="1">The sequence shown here is derived from an EMBL/GenBank/DDBJ whole genome shotgun (WGS) entry which is preliminary data.</text>
</comment>
<reference evidence="2" key="1">
    <citation type="submission" date="2020-01" db="EMBL/GenBank/DDBJ databases">
        <title>'Steroidobacter agaridevorans' sp. nov., agar-degrading bacteria isolated from rhizosphere soils.</title>
        <authorList>
            <person name="Ikenaga M."/>
            <person name="Kataoka M."/>
            <person name="Murouchi A."/>
            <person name="Katsuragi S."/>
            <person name="Sakai M."/>
        </authorList>
    </citation>
    <scope>NUCLEOTIDE SEQUENCE [LARGE SCALE GENOMIC DNA]</scope>
    <source>
        <strain evidence="2">YU21-B</strain>
    </source>
</reference>
<evidence type="ECO:0008006" key="3">
    <source>
        <dbReference type="Google" id="ProtNLM"/>
    </source>
</evidence>
<evidence type="ECO:0000313" key="1">
    <source>
        <dbReference type="EMBL" id="GFE79066.1"/>
    </source>
</evidence>
<keyword evidence="2" id="KW-1185">Reference proteome</keyword>
<name>A0A829Y8G1_9GAMM</name>
<dbReference type="InterPro" id="IPR002763">
    <property type="entry name" value="DUF72"/>
</dbReference>
<dbReference type="Gene3D" id="3.20.20.410">
    <property type="entry name" value="Protein of unknown function UPF0759"/>
    <property type="match status" value="1"/>
</dbReference>
<dbReference type="EMBL" id="BLJN01000001">
    <property type="protein sequence ID" value="GFE79066.1"/>
    <property type="molecule type" value="Genomic_DNA"/>
</dbReference>
<protein>
    <recommendedName>
        <fullName evidence="3">DUF72 domain-containing protein</fullName>
    </recommendedName>
</protein>
<proteinExistence type="predicted"/>